<organism evidence="1 2">
    <name type="scientific">Chromobacterium paludis</name>
    <dbReference type="NCBI Taxonomy" id="2605945"/>
    <lineage>
        <taxon>Bacteria</taxon>
        <taxon>Pseudomonadati</taxon>
        <taxon>Pseudomonadota</taxon>
        <taxon>Betaproteobacteria</taxon>
        <taxon>Neisseriales</taxon>
        <taxon>Chromobacteriaceae</taxon>
        <taxon>Chromobacterium</taxon>
    </lineage>
</organism>
<evidence type="ECO:0008006" key="3">
    <source>
        <dbReference type="Google" id="ProtNLM"/>
    </source>
</evidence>
<dbReference type="KEGG" id="chrm:FYK34_09830"/>
<protein>
    <recommendedName>
        <fullName evidence="3">DUF3240 domain-containing protein</fullName>
    </recommendedName>
</protein>
<dbReference type="EMBL" id="CP043473">
    <property type="protein sequence ID" value="QEL55842.1"/>
    <property type="molecule type" value="Genomic_DNA"/>
</dbReference>
<evidence type="ECO:0000313" key="2">
    <source>
        <dbReference type="Proteomes" id="UP000322079"/>
    </source>
</evidence>
<dbReference type="RefSeq" id="WP_149296200.1">
    <property type="nucleotide sequence ID" value="NZ_CP043473.1"/>
</dbReference>
<evidence type="ECO:0000313" key="1">
    <source>
        <dbReference type="EMBL" id="QEL55842.1"/>
    </source>
</evidence>
<dbReference type="AlphaFoldDB" id="A0A5C1DGB8"/>
<dbReference type="Proteomes" id="UP000322079">
    <property type="component" value="Chromosome"/>
</dbReference>
<gene>
    <name evidence="1" type="ORF">FYK34_09830</name>
</gene>
<sequence>MQNLSLHPRQLNVYQLSILCPSMSLGLARREIRSLAQKHGLRIQQWQEQAQAAEPGASHSLIPWLISADFRCGAETGMNFLQGIAQRLATLPLTRIRLDCLSTPIAHQHPRGIIR</sequence>
<proteinExistence type="predicted"/>
<keyword evidence="2" id="KW-1185">Reference proteome</keyword>
<accession>A0A5C1DGB8</accession>
<reference evidence="1 2" key="1">
    <citation type="submission" date="2019-08" db="EMBL/GenBank/DDBJ databases">
        <title>Chromobacterium paludis, a novel bacterium isolated from a Maryland marsh pond.</title>
        <authorList>
            <person name="Blackburn M.B."/>
            <person name="Gundersen-Rindal D.E."/>
        </authorList>
    </citation>
    <scope>NUCLEOTIDE SEQUENCE [LARGE SCALE GENOMIC DNA]</scope>
    <source>
        <strain evidence="2">IIBBL 257-1</strain>
    </source>
</reference>
<name>A0A5C1DGB8_9NEIS</name>